<reference evidence="2 3" key="1">
    <citation type="journal article" date="2020" name="Nature">
        <title>Six reference-quality genomes reveal evolution of bat adaptations.</title>
        <authorList>
            <person name="Jebb D."/>
            <person name="Huang Z."/>
            <person name="Pippel M."/>
            <person name="Hughes G.M."/>
            <person name="Lavrichenko K."/>
            <person name="Devanna P."/>
            <person name="Winkler S."/>
            <person name="Jermiin L.S."/>
            <person name="Skirmuntt E.C."/>
            <person name="Katzourakis A."/>
            <person name="Burkitt-Gray L."/>
            <person name="Ray D.A."/>
            <person name="Sullivan K.A.M."/>
            <person name="Roscito J.G."/>
            <person name="Kirilenko B.M."/>
            <person name="Davalos L.M."/>
            <person name="Corthals A.P."/>
            <person name="Power M.L."/>
            <person name="Jones G."/>
            <person name="Ransome R.D."/>
            <person name="Dechmann D.K.N."/>
            <person name="Locatelli A.G."/>
            <person name="Puechmaille S.J."/>
            <person name="Fedrigo O."/>
            <person name="Jarvis E.D."/>
            <person name="Hiller M."/>
            <person name="Vernes S.C."/>
            <person name="Myers E.W."/>
            <person name="Teeling E.C."/>
        </authorList>
    </citation>
    <scope>NUCLEOTIDE SEQUENCE [LARGE SCALE GENOMIC DNA]</scope>
    <source>
        <strain evidence="2">MPipKuh1</strain>
        <tissue evidence="2">Flight muscle</tissue>
    </source>
</reference>
<evidence type="ECO:0000313" key="2">
    <source>
        <dbReference type="EMBL" id="KAF6382608.1"/>
    </source>
</evidence>
<protein>
    <submittedName>
        <fullName evidence="2">Uncharacterized protein</fullName>
    </submittedName>
</protein>
<sequence length="146" mass="16329">MLGGRAGSRARRTETAGWPKPVFFSSFLTPRPPATQPLQPEERWSDRRSQGSRGPGWKKQGRGRRGPELEKGGANHELRRIWICTLGRRWRRRLRGAPPPPTFHVDEISLGGDLPRRAGGEAAVGCGPGPWRASGFWGEKEVFFFS</sequence>
<dbReference type="AlphaFoldDB" id="A0A7J8A8D9"/>
<keyword evidence="3" id="KW-1185">Reference proteome</keyword>
<name>A0A7J8A8D9_PIPKU</name>
<accession>A0A7J8A8D9</accession>
<proteinExistence type="predicted"/>
<evidence type="ECO:0000256" key="1">
    <source>
        <dbReference type="SAM" id="MobiDB-lite"/>
    </source>
</evidence>
<dbReference type="Proteomes" id="UP000558488">
    <property type="component" value="Unassembled WGS sequence"/>
</dbReference>
<comment type="caution">
    <text evidence="2">The sequence shown here is derived from an EMBL/GenBank/DDBJ whole genome shotgun (WGS) entry which is preliminary data.</text>
</comment>
<feature type="region of interest" description="Disordered" evidence="1">
    <location>
        <begin position="1"/>
        <end position="72"/>
    </location>
</feature>
<feature type="compositionally biased region" description="Basic and acidic residues" evidence="1">
    <location>
        <begin position="40"/>
        <end position="49"/>
    </location>
</feature>
<evidence type="ECO:0000313" key="3">
    <source>
        <dbReference type="Proteomes" id="UP000558488"/>
    </source>
</evidence>
<organism evidence="2 3">
    <name type="scientific">Pipistrellus kuhlii</name>
    <name type="common">Kuhl's pipistrelle</name>
    <dbReference type="NCBI Taxonomy" id="59472"/>
    <lineage>
        <taxon>Eukaryota</taxon>
        <taxon>Metazoa</taxon>
        <taxon>Chordata</taxon>
        <taxon>Craniata</taxon>
        <taxon>Vertebrata</taxon>
        <taxon>Euteleostomi</taxon>
        <taxon>Mammalia</taxon>
        <taxon>Eutheria</taxon>
        <taxon>Laurasiatheria</taxon>
        <taxon>Chiroptera</taxon>
        <taxon>Yangochiroptera</taxon>
        <taxon>Vespertilionidae</taxon>
        <taxon>Pipistrellus</taxon>
    </lineage>
</organism>
<dbReference type="EMBL" id="JACAGB010000002">
    <property type="protein sequence ID" value="KAF6382608.1"/>
    <property type="molecule type" value="Genomic_DNA"/>
</dbReference>
<gene>
    <name evidence="2" type="ORF">mPipKuh1_008964</name>
</gene>